<feature type="transmembrane region" description="Helical" evidence="1">
    <location>
        <begin position="212"/>
        <end position="229"/>
    </location>
</feature>
<sequence length="264" mass="28444">MTAFYGTPGADPFWHWTTLVHFVLVALAGGTAFFTAVVALKRPQSLGKLPWLALAFIALDLLMLWAESPARFRFSHVWLFFSFEPAAAIWWGAWGLALSALLLLLLGLRLGPVRTLGGFLAFTSAVVLAYPGYALAVNAARPLWDHLLLALFPATGLLLALAVLALLRPAETALWLEITALVSLALTALYPVALASGGADARVAYAQWLRGWLWFAAASLLLFLGAFLARRNPAIAAACAFAGAALLRSWIVEEGQRSLFAHGF</sequence>
<keyword evidence="1" id="KW-0812">Transmembrane</keyword>
<feature type="transmembrane region" description="Helical" evidence="1">
    <location>
        <begin position="20"/>
        <end position="40"/>
    </location>
</feature>
<reference evidence="2" key="1">
    <citation type="journal article" date="2020" name="mSystems">
        <title>Genome- and Community-Level Interaction Insights into Carbon Utilization and Element Cycling Functions of Hydrothermarchaeota in Hydrothermal Sediment.</title>
        <authorList>
            <person name="Zhou Z."/>
            <person name="Liu Y."/>
            <person name="Xu W."/>
            <person name="Pan J."/>
            <person name="Luo Z.H."/>
            <person name="Li M."/>
        </authorList>
    </citation>
    <scope>NUCLEOTIDE SEQUENCE [LARGE SCALE GENOMIC DNA]</scope>
    <source>
        <strain evidence="2">HyVt-570</strain>
    </source>
</reference>
<accession>A0A7C4ZDT5</accession>
<feature type="transmembrane region" description="Helical" evidence="1">
    <location>
        <begin position="86"/>
        <end position="108"/>
    </location>
</feature>
<feature type="transmembrane region" description="Helical" evidence="1">
    <location>
        <begin position="147"/>
        <end position="167"/>
    </location>
</feature>
<feature type="transmembrane region" description="Helical" evidence="1">
    <location>
        <begin position="174"/>
        <end position="192"/>
    </location>
</feature>
<evidence type="ECO:0000313" key="2">
    <source>
        <dbReference type="EMBL" id="HGY09892.1"/>
    </source>
</evidence>
<dbReference type="Proteomes" id="UP000885759">
    <property type="component" value="Unassembled WGS sequence"/>
</dbReference>
<organism evidence="2">
    <name type="scientific">Oceanithermus profundus</name>
    <dbReference type="NCBI Taxonomy" id="187137"/>
    <lineage>
        <taxon>Bacteria</taxon>
        <taxon>Thermotogati</taxon>
        <taxon>Deinococcota</taxon>
        <taxon>Deinococci</taxon>
        <taxon>Thermales</taxon>
        <taxon>Thermaceae</taxon>
        <taxon>Oceanithermus</taxon>
    </lineage>
</organism>
<comment type="caution">
    <text evidence="2">The sequence shown here is derived from an EMBL/GenBank/DDBJ whole genome shotgun (WGS) entry which is preliminary data.</text>
</comment>
<evidence type="ECO:0008006" key="3">
    <source>
        <dbReference type="Google" id="ProtNLM"/>
    </source>
</evidence>
<dbReference type="Pfam" id="PF14589">
    <property type="entry name" value="NrfD_2"/>
    <property type="match status" value="1"/>
</dbReference>
<feature type="transmembrane region" description="Helical" evidence="1">
    <location>
        <begin position="115"/>
        <end position="135"/>
    </location>
</feature>
<evidence type="ECO:0000256" key="1">
    <source>
        <dbReference type="SAM" id="Phobius"/>
    </source>
</evidence>
<protein>
    <recommendedName>
        <fullName evidence="3">Polysulfide reductase</fullName>
    </recommendedName>
</protein>
<proteinExistence type="predicted"/>
<dbReference type="Gene3D" id="1.20.1630.10">
    <property type="entry name" value="Formate dehydrogenase/DMSO reductase domain"/>
    <property type="match status" value="1"/>
</dbReference>
<dbReference type="InterPro" id="IPR032796">
    <property type="entry name" value="NrfD_2"/>
</dbReference>
<dbReference type="EMBL" id="DRPZ01000196">
    <property type="protein sequence ID" value="HGY09892.1"/>
    <property type="molecule type" value="Genomic_DNA"/>
</dbReference>
<dbReference type="AlphaFoldDB" id="A0A7C4ZDT5"/>
<feature type="transmembrane region" description="Helical" evidence="1">
    <location>
        <begin position="49"/>
        <end position="66"/>
    </location>
</feature>
<feature type="transmembrane region" description="Helical" evidence="1">
    <location>
        <begin position="234"/>
        <end position="251"/>
    </location>
</feature>
<keyword evidence="1" id="KW-0472">Membrane</keyword>
<keyword evidence="1" id="KW-1133">Transmembrane helix</keyword>
<name>A0A7C4ZDT5_9DEIN</name>
<gene>
    <name evidence="2" type="ORF">ENK37_07560</name>
</gene>